<evidence type="ECO:0000259" key="1">
    <source>
        <dbReference type="Pfam" id="PF20772"/>
    </source>
</evidence>
<dbReference type="InterPro" id="IPR002876">
    <property type="entry name" value="Transcrip_reg_TACO1-like"/>
</dbReference>
<reference evidence="2 3" key="1">
    <citation type="journal article" date="2021" name="Elife">
        <title>Chloroplast acquisition without the gene transfer in kleptoplastic sea slugs, Plakobranchus ocellatus.</title>
        <authorList>
            <person name="Maeda T."/>
            <person name="Takahashi S."/>
            <person name="Yoshida T."/>
            <person name="Shimamura S."/>
            <person name="Takaki Y."/>
            <person name="Nagai Y."/>
            <person name="Toyoda A."/>
            <person name="Suzuki Y."/>
            <person name="Arimoto A."/>
            <person name="Ishii H."/>
            <person name="Satoh N."/>
            <person name="Nishiyama T."/>
            <person name="Hasebe M."/>
            <person name="Maruyama T."/>
            <person name="Minagawa J."/>
            <person name="Obokata J."/>
            <person name="Shigenobu S."/>
        </authorList>
    </citation>
    <scope>NUCLEOTIDE SEQUENCE [LARGE SCALE GENOMIC DNA]</scope>
</reference>
<keyword evidence="3" id="KW-1185">Reference proteome</keyword>
<dbReference type="AlphaFoldDB" id="A0AAV4IJF0"/>
<name>A0AAV4IJF0_9GAST</name>
<organism evidence="2 3">
    <name type="scientific">Elysia marginata</name>
    <dbReference type="NCBI Taxonomy" id="1093978"/>
    <lineage>
        <taxon>Eukaryota</taxon>
        <taxon>Metazoa</taxon>
        <taxon>Spiralia</taxon>
        <taxon>Lophotrochozoa</taxon>
        <taxon>Mollusca</taxon>
        <taxon>Gastropoda</taxon>
        <taxon>Heterobranchia</taxon>
        <taxon>Euthyneura</taxon>
        <taxon>Panpulmonata</taxon>
        <taxon>Sacoglossa</taxon>
        <taxon>Placobranchoidea</taxon>
        <taxon>Plakobranchidae</taxon>
        <taxon>Elysia</taxon>
    </lineage>
</organism>
<comment type="caution">
    <text evidence="2">The sequence shown here is derived from an EMBL/GenBank/DDBJ whole genome shotgun (WGS) entry which is preliminary data.</text>
</comment>
<dbReference type="Proteomes" id="UP000762676">
    <property type="component" value="Unassembled WGS sequence"/>
</dbReference>
<feature type="domain" description="TACO1/YebC-like N-terminal" evidence="1">
    <location>
        <begin position="36"/>
        <end position="105"/>
    </location>
</feature>
<dbReference type="SUPFAM" id="SSF75625">
    <property type="entry name" value="YebC-like"/>
    <property type="match status" value="1"/>
</dbReference>
<dbReference type="GO" id="GO:0005739">
    <property type="term" value="C:mitochondrion"/>
    <property type="evidence" value="ECO:0007669"/>
    <property type="project" value="TreeGrafter"/>
</dbReference>
<dbReference type="EMBL" id="BMAT01013288">
    <property type="protein sequence ID" value="GFS09383.1"/>
    <property type="molecule type" value="Genomic_DNA"/>
</dbReference>
<dbReference type="Gene3D" id="1.10.10.200">
    <property type="match status" value="1"/>
</dbReference>
<dbReference type="InterPro" id="IPR017856">
    <property type="entry name" value="Integrase-like_N"/>
</dbReference>
<dbReference type="PANTHER" id="PTHR12532">
    <property type="entry name" value="TRANSLATIONAL ACTIVATOR OF CYTOCHROME C OXIDASE 1"/>
    <property type="match status" value="1"/>
</dbReference>
<dbReference type="Pfam" id="PF20772">
    <property type="entry name" value="TACO1_YebC_N"/>
    <property type="match status" value="1"/>
</dbReference>
<evidence type="ECO:0000313" key="2">
    <source>
        <dbReference type="EMBL" id="GFS09383.1"/>
    </source>
</evidence>
<accession>A0AAV4IJF0</accession>
<dbReference type="PANTHER" id="PTHR12532:SF0">
    <property type="entry name" value="TRANSLATIONAL ACTIVATOR OF CYTOCHROME C OXIDASE 1"/>
    <property type="match status" value="1"/>
</dbReference>
<protein>
    <submittedName>
        <fullName evidence="2">Translational activator of cytochrome c oxidase</fullName>
    </submittedName>
</protein>
<sequence>MFVFRNQNISDIVDKQSAQRFVRGIHVSLRANAGHSKWQNIKHIKAANDKERGMKSNLLAQKVKQVFQNNPEKDPKLNTELANLIKWARTNNIPNDTVEKTIDRQVKLRDPKAITVIDGRGPSNTGVIIECFSLNPQHTRGILQGMVKKYG</sequence>
<dbReference type="InterPro" id="IPR049083">
    <property type="entry name" value="TACO1_YebC_N"/>
</dbReference>
<proteinExistence type="predicted"/>
<dbReference type="InterPro" id="IPR029072">
    <property type="entry name" value="YebC-like"/>
</dbReference>
<gene>
    <name evidence="2" type="ORF">ElyMa_006620200</name>
</gene>
<evidence type="ECO:0000313" key="3">
    <source>
        <dbReference type="Proteomes" id="UP000762676"/>
    </source>
</evidence>